<name>A0A8X6Y2B9_9ARAC</name>
<accession>A0A8X6Y2B9</accession>
<dbReference type="EMBL" id="BMAV01015389">
    <property type="protein sequence ID" value="GFY64750.1"/>
    <property type="molecule type" value="Genomic_DNA"/>
</dbReference>
<evidence type="ECO:0000256" key="1">
    <source>
        <dbReference type="SAM" id="MobiDB-lite"/>
    </source>
</evidence>
<keyword evidence="3" id="KW-1185">Reference proteome</keyword>
<organism evidence="2 3">
    <name type="scientific">Trichonephila inaurata madagascariensis</name>
    <dbReference type="NCBI Taxonomy" id="2747483"/>
    <lineage>
        <taxon>Eukaryota</taxon>
        <taxon>Metazoa</taxon>
        <taxon>Ecdysozoa</taxon>
        <taxon>Arthropoda</taxon>
        <taxon>Chelicerata</taxon>
        <taxon>Arachnida</taxon>
        <taxon>Araneae</taxon>
        <taxon>Araneomorphae</taxon>
        <taxon>Entelegynae</taxon>
        <taxon>Araneoidea</taxon>
        <taxon>Nephilidae</taxon>
        <taxon>Trichonephila</taxon>
        <taxon>Trichonephila inaurata</taxon>
    </lineage>
</organism>
<evidence type="ECO:0000313" key="3">
    <source>
        <dbReference type="Proteomes" id="UP000886998"/>
    </source>
</evidence>
<protein>
    <submittedName>
        <fullName evidence="2">Uncharacterized protein</fullName>
    </submittedName>
</protein>
<sequence length="114" mass="12990">MNPHFSTNQLTVSQEFAEMELGEQGMNPKSSAYDRAFTDAHNRNSTAKEVSSPQHRRVSKTELNHQQYFKTSSSDIDSIGRSTMIYNETINNDKACLHQIRMNITPLNEKELVA</sequence>
<feature type="region of interest" description="Disordered" evidence="1">
    <location>
        <begin position="41"/>
        <end position="63"/>
    </location>
</feature>
<dbReference type="AlphaFoldDB" id="A0A8X6Y2B9"/>
<gene>
    <name evidence="2" type="ORF">TNIN_463011</name>
</gene>
<proteinExistence type="predicted"/>
<reference evidence="2" key="1">
    <citation type="submission" date="2020-08" db="EMBL/GenBank/DDBJ databases">
        <title>Multicomponent nature underlies the extraordinary mechanical properties of spider dragline silk.</title>
        <authorList>
            <person name="Kono N."/>
            <person name="Nakamura H."/>
            <person name="Mori M."/>
            <person name="Yoshida Y."/>
            <person name="Ohtoshi R."/>
            <person name="Malay A.D."/>
            <person name="Moran D.A.P."/>
            <person name="Tomita M."/>
            <person name="Numata K."/>
            <person name="Arakawa K."/>
        </authorList>
    </citation>
    <scope>NUCLEOTIDE SEQUENCE</scope>
</reference>
<evidence type="ECO:0000313" key="2">
    <source>
        <dbReference type="EMBL" id="GFY64750.1"/>
    </source>
</evidence>
<feature type="compositionally biased region" description="Polar residues" evidence="1">
    <location>
        <begin position="43"/>
        <end position="53"/>
    </location>
</feature>
<comment type="caution">
    <text evidence="2">The sequence shown here is derived from an EMBL/GenBank/DDBJ whole genome shotgun (WGS) entry which is preliminary data.</text>
</comment>
<dbReference type="Proteomes" id="UP000886998">
    <property type="component" value="Unassembled WGS sequence"/>
</dbReference>